<name>A0A6A6DXY5_9PEZI</name>
<keyword evidence="3" id="KW-1185">Reference proteome</keyword>
<dbReference type="Proteomes" id="UP000800200">
    <property type="component" value="Unassembled WGS sequence"/>
</dbReference>
<dbReference type="AlphaFoldDB" id="A0A6A6DXY5"/>
<feature type="region of interest" description="Disordered" evidence="1">
    <location>
        <begin position="50"/>
        <end position="90"/>
    </location>
</feature>
<reference evidence="2" key="1">
    <citation type="journal article" date="2020" name="Stud. Mycol.">
        <title>101 Dothideomycetes genomes: a test case for predicting lifestyles and emergence of pathogens.</title>
        <authorList>
            <person name="Haridas S."/>
            <person name="Albert R."/>
            <person name="Binder M."/>
            <person name="Bloem J."/>
            <person name="Labutti K."/>
            <person name="Salamov A."/>
            <person name="Andreopoulos B."/>
            <person name="Baker S."/>
            <person name="Barry K."/>
            <person name="Bills G."/>
            <person name="Bluhm B."/>
            <person name="Cannon C."/>
            <person name="Castanera R."/>
            <person name="Culley D."/>
            <person name="Daum C."/>
            <person name="Ezra D."/>
            <person name="Gonzalez J."/>
            <person name="Henrissat B."/>
            <person name="Kuo A."/>
            <person name="Liang C."/>
            <person name="Lipzen A."/>
            <person name="Lutzoni F."/>
            <person name="Magnuson J."/>
            <person name="Mondo S."/>
            <person name="Nolan M."/>
            <person name="Ohm R."/>
            <person name="Pangilinan J."/>
            <person name="Park H.-J."/>
            <person name="Ramirez L."/>
            <person name="Alfaro M."/>
            <person name="Sun H."/>
            <person name="Tritt A."/>
            <person name="Yoshinaga Y."/>
            <person name="Zwiers L.-H."/>
            <person name="Turgeon B."/>
            <person name="Goodwin S."/>
            <person name="Spatafora J."/>
            <person name="Crous P."/>
            <person name="Grigoriev I."/>
        </authorList>
    </citation>
    <scope>NUCLEOTIDE SEQUENCE</scope>
    <source>
        <strain evidence="2">CBS 207.26</strain>
    </source>
</reference>
<dbReference type="EMBL" id="ML994641">
    <property type="protein sequence ID" value="KAF2183635.1"/>
    <property type="molecule type" value="Genomic_DNA"/>
</dbReference>
<organism evidence="2 3">
    <name type="scientific">Zopfia rhizophila CBS 207.26</name>
    <dbReference type="NCBI Taxonomy" id="1314779"/>
    <lineage>
        <taxon>Eukaryota</taxon>
        <taxon>Fungi</taxon>
        <taxon>Dikarya</taxon>
        <taxon>Ascomycota</taxon>
        <taxon>Pezizomycotina</taxon>
        <taxon>Dothideomycetes</taxon>
        <taxon>Dothideomycetes incertae sedis</taxon>
        <taxon>Zopfiaceae</taxon>
        <taxon>Zopfia</taxon>
    </lineage>
</organism>
<evidence type="ECO:0000256" key="1">
    <source>
        <dbReference type="SAM" id="MobiDB-lite"/>
    </source>
</evidence>
<accession>A0A6A6DXY5</accession>
<sequence>MLWVPNAVVGGPCCGGYPMLWVPVWWVQQRGVPITAWCTHHSMGYPPQRMGYPPQHGPPTTALGTHNMGHPPRHGVPTAEEEDSHDRQDSFNSERILAVGGMKTDTWRPQGLSHALLHAQVIRTCSRLGLSANDNTITGVLRLT</sequence>
<gene>
    <name evidence="2" type="ORF">K469DRAFT_689780</name>
</gene>
<evidence type="ECO:0000313" key="3">
    <source>
        <dbReference type="Proteomes" id="UP000800200"/>
    </source>
</evidence>
<protein>
    <submittedName>
        <fullName evidence="2">Uncharacterized protein</fullName>
    </submittedName>
</protein>
<proteinExistence type="predicted"/>
<evidence type="ECO:0000313" key="2">
    <source>
        <dbReference type="EMBL" id="KAF2183635.1"/>
    </source>
</evidence>